<dbReference type="SUPFAM" id="SSF56672">
    <property type="entry name" value="DNA/RNA polymerases"/>
    <property type="match status" value="1"/>
</dbReference>
<dbReference type="GeneID" id="109126432"/>
<dbReference type="Pfam" id="PF07727">
    <property type="entry name" value="RVT_2"/>
    <property type="match status" value="1"/>
</dbReference>
<organism evidence="2 3">
    <name type="scientific">Camelina sativa</name>
    <name type="common">False flax</name>
    <name type="synonym">Myagrum sativum</name>
    <dbReference type="NCBI Taxonomy" id="90675"/>
    <lineage>
        <taxon>Eukaryota</taxon>
        <taxon>Viridiplantae</taxon>
        <taxon>Streptophyta</taxon>
        <taxon>Embryophyta</taxon>
        <taxon>Tracheophyta</taxon>
        <taxon>Spermatophyta</taxon>
        <taxon>Magnoliopsida</taxon>
        <taxon>eudicotyledons</taxon>
        <taxon>Gunneridae</taxon>
        <taxon>Pentapetalae</taxon>
        <taxon>rosids</taxon>
        <taxon>malvids</taxon>
        <taxon>Brassicales</taxon>
        <taxon>Brassicaceae</taxon>
        <taxon>Camelineae</taxon>
        <taxon>Camelina</taxon>
    </lineage>
</organism>
<sequence length="379" mass="42964">MKLPPGYTSSDTNKVCRLRKSLYGLKQAPRCWFAKLSDSLLQFGFVQNKKDYSLFSYHRGSSCIYVIVYVDDLIIGGNDSALISKFKAYLSDCFLMKDLGVLKYFLGLEISRNNDGIYVCQRKYSLDIVTECGLTGCCPYDTPLEQNHNLARDNGPLFDNPSRYHRLVGCLVYLSVTRPDLSYAVHLFAQCLAKPRARHWIAALRVIKYLKGTLGQGFFLSSGKELHVNAYCDTAYSACPLTRRSITGYVVLLGDSPVSWKTKKQKTVSRSSAESEYRAMSFTYSEIQWLMELLPVFNIVHKEPVSFYCDNESAIKILKNPVFHERTKHIENDCHIIRDAFQAGELTLVSISTKEQVADFLTKALGRAQFIYLLGKMGV</sequence>
<dbReference type="Proteomes" id="UP000694864">
    <property type="component" value="Chromosome 9"/>
</dbReference>
<name>A0ABM1QFH4_CAMSA</name>
<protein>
    <submittedName>
        <fullName evidence="3">Uncharacterized protein LOC109126432</fullName>
    </submittedName>
</protein>
<dbReference type="PANTHER" id="PTHR11439:SF462">
    <property type="match status" value="1"/>
</dbReference>
<reference evidence="2" key="1">
    <citation type="journal article" date="2014" name="Nat. Commun.">
        <title>The emerging biofuel crop Camelina sativa retains a highly undifferentiated hexaploid genome structure.</title>
        <authorList>
            <person name="Kagale S."/>
            <person name="Koh C."/>
            <person name="Nixon J."/>
            <person name="Bollina V."/>
            <person name="Clarke W.E."/>
            <person name="Tuteja R."/>
            <person name="Spillane C."/>
            <person name="Robinson S.J."/>
            <person name="Links M.G."/>
            <person name="Clarke C."/>
            <person name="Higgins E.E."/>
            <person name="Huebert T."/>
            <person name="Sharpe A.G."/>
            <person name="Parkin I.A."/>
        </authorList>
    </citation>
    <scope>NUCLEOTIDE SEQUENCE [LARGE SCALE GENOMIC DNA]</scope>
    <source>
        <strain evidence="2">cv. DH55</strain>
    </source>
</reference>
<evidence type="ECO:0000313" key="2">
    <source>
        <dbReference type="Proteomes" id="UP000694864"/>
    </source>
</evidence>
<reference evidence="3" key="2">
    <citation type="submission" date="2025-08" db="UniProtKB">
        <authorList>
            <consortium name="RefSeq"/>
        </authorList>
    </citation>
    <scope>IDENTIFICATION</scope>
    <source>
        <tissue evidence="3">Leaf</tissue>
    </source>
</reference>
<dbReference type="CDD" id="cd09272">
    <property type="entry name" value="RNase_HI_RT_Ty1"/>
    <property type="match status" value="1"/>
</dbReference>
<dbReference type="InterPro" id="IPR013103">
    <property type="entry name" value="RVT_2"/>
</dbReference>
<keyword evidence="2" id="KW-1185">Reference proteome</keyword>
<dbReference type="PANTHER" id="PTHR11439">
    <property type="entry name" value="GAG-POL-RELATED RETROTRANSPOSON"/>
    <property type="match status" value="1"/>
</dbReference>
<evidence type="ECO:0000259" key="1">
    <source>
        <dbReference type="Pfam" id="PF07727"/>
    </source>
</evidence>
<evidence type="ECO:0000313" key="3">
    <source>
        <dbReference type="RefSeq" id="XP_019085512.1"/>
    </source>
</evidence>
<proteinExistence type="predicted"/>
<gene>
    <name evidence="3" type="primary">LOC109126432</name>
</gene>
<dbReference type="RefSeq" id="XP_019085512.1">
    <property type="nucleotide sequence ID" value="XM_019229967.1"/>
</dbReference>
<dbReference type="InterPro" id="IPR043502">
    <property type="entry name" value="DNA/RNA_pol_sf"/>
</dbReference>
<feature type="domain" description="Reverse transcriptase Ty1/copia-type" evidence="1">
    <location>
        <begin position="1"/>
        <end position="145"/>
    </location>
</feature>
<accession>A0ABM1QFH4</accession>